<keyword evidence="2" id="KW-0503">Monooxygenase</keyword>
<dbReference type="SUPFAM" id="SSF51905">
    <property type="entry name" value="FAD/NAD(P)-binding domain"/>
    <property type="match status" value="1"/>
</dbReference>
<dbReference type="EMBL" id="PNQX01000001">
    <property type="protein sequence ID" value="PMQ20912.1"/>
    <property type="molecule type" value="Genomic_DNA"/>
</dbReference>
<accession>A0A2N7S454</accession>
<dbReference type="GO" id="GO:0071949">
    <property type="term" value="F:FAD binding"/>
    <property type="evidence" value="ECO:0007669"/>
    <property type="project" value="InterPro"/>
</dbReference>
<name>A0A2N7S454_9MICC</name>
<evidence type="ECO:0000313" key="2">
    <source>
        <dbReference type="EMBL" id="PMQ20912.1"/>
    </source>
</evidence>
<sequence>MKAIIIGAGIAGLVAARQLGLAGWQVTVLERAAAPRPDGYMMDFFGPGVEASERIGLHPYLAKAAYRVQAAEYVDAHGTTTASLDYEKFSQIAGGNVLTLLRPEMEAAARAALDDVEPSLISLHYGVQIEQLEATGQQVKVQLAGWSQPITGDLLVGADGMHSTVRAAFFGPEEAYLHHLGMRAAAFIVHEPDLNRRFKNRFVMTDTVDLAAGIYGLRTQEVAAFLVYRQDTDTPLGTTRDRLRHVFAGCGAHVDRLLELCPEEPYDDSVAQVLMDSWCAGPVVLIGDAAAAVSLLAGQGGAMAVCAGAALGDALGSVTEPRQLPAGLARYEALMRPKIATAQASGRRAANSFLPRNRPALWLRRSIIKATKLPGIDRLVAHQIIKRLAK</sequence>
<evidence type="ECO:0000313" key="3">
    <source>
        <dbReference type="Proteomes" id="UP000235739"/>
    </source>
</evidence>
<protein>
    <submittedName>
        <fullName evidence="2">FAD-binding monooxygenase</fullName>
    </submittedName>
</protein>
<evidence type="ECO:0000259" key="1">
    <source>
        <dbReference type="Pfam" id="PF01494"/>
    </source>
</evidence>
<gene>
    <name evidence="2" type="ORF">CIK84_04830</name>
</gene>
<dbReference type="GO" id="GO:0004497">
    <property type="term" value="F:monooxygenase activity"/>
    <property type="evidence" value="ECO:0007669"/>
    <property type="project" value="UniProtKB-KW"/>
</dbReference>
<organism evidence="2 3">
    <name type="scientific">Glutamicibacter arilaitensis</name>
    <dbReference type="NCBI Taxonomy" id="256701"/>
    <lineage>
        <taxon>Bacteria</taxon>
        <taxon>Bacillati</taxon>
        <taxon>Actinomycetota</taxon>
        <taxon>Actinomycetes</taxon>
        <taxon>Micrococcales</taxon>
        <taxon>Micrococcaceae</taxon>
        <taxon>Glutamicibacter</taxon>
    </lineage>
</organism>
<dbReference type="PANTHER" id="PTHR46865">
    <property type="entry name" value="OXIDOREDUCTASE-RELATED"/>
    <property type="match status" value="1"/>
</dbReference>
<dbReference type="InterPro" id="IPR002938">
    <property type="entry name" value="FAD-bd"/>
</dbReference>
<keyword evidence="2" id="KW-0560">Oxidoreductase</keyword>
<dbReference type="AlphaFoldDB" id="A0A2N7S454"/>
<dbReference type="InterPro" id="IPR036188">
    <property type="entry name" value="FAD/NAD-bd_sf"/>
</dbReference>
<dbReference type="Gene3D" id="3.50.50.60">
    <property type="entry name" value="FAD/NAD(P)-binding domain"/>
    <property type="match status" value="1"/>
</dbReference>
<comment type="caution">
    <text evidence="2">The sequence shown here is derived from an EMBL/GenBank/DDBJ whole genome shotgun (WGS) entry which is preliminary data.</text>
</comment>
<dbReference type="InterPro" id="IPR051704">
    <property type="entry name" value="FAD_aromatic-hydroxylase"/>
</dbReference>
<dbReference type="RefSeq" id="WP_102597621.1">
    <property type="nucleotide sequence ID" value="NZ_JBQDJG010000001.1"/>
</dbReference>
<reference evidence="2 3" key="1">
    <citation type="journal article" date="2017" name="Elife">
        <title>Extensive horizontal gene transfer in cheese-associated bacteria.</title>
        <authorList>
            <person name="Bonham K.S."/>
            <person name="Wolfe B.E."/>
            <person name="Dutton R.J."/>
        </authorList>
    </citation>
    <scope>NUCLEOTIDE SEQUENCE [LARGE SCALE GENOMIC DNA]</scope>
    <source>
        <strain evidence="2 3">JB182</strain>
    </source>
</reference>
<dbReference type="PANTHER" id="PTHR46865:SF8">
    <property type="entry name" value="POSSIBLE OXIDOREDUCTASE"/>
    <property type="match status" value="1"/>
</dbReference>
<dbReference type="Pfam" id="PF01494">
    <property type="entry name" value="FAD_binding_3"/>
    <property type="match status" value="1"/>
</dbReference>
<proteinExistence type="predicted"/>
<dbReference type="Proteomes" id="UP000235739">
    <property type="component" value="Unassembled WGS sequence"/>
</dbReference>
<feature type="domain" description="FAD-binding" evidence="1">
    <location>
        <begin position="2"/>
        <end position="337"/>
    </location>
</feature>
<dbReference type="PRINTS" id="PR00420">
    <property type="entry name" value="RNGMNOXGNASE"/>
</dbReference>